<comment type="caution">
    <text evidence="2">The sequence shown here is derived from an EMBL/GenBank/DDBJ whole genome shotgun (WGS) entry which is preliminary data.</text>
</comment>
<dbReference type="AlphaFoldDB" id="A0A849HIK9"/>
<feature type="compositionally biased region" description="Basic and acidic residues" evidence="1">
    <location>
        <begin position="176"/>
        <end position="200"/>
    </location>
</feature>
<dbReference type="EMBL" id="JABEPQ010000001">
    <property type="protein sequence ID" value="NNM44527.1"/>
    <property type="molecule type" value="Genomic_DNA"/>
</dbReference>
<name>A0A849HIK9_9MICO</name>
<keyword evidence="3" id="KW-1185">Reference proteome</keyword>
<proteinExistence type="predicted"/>
<reference evidence="2 3" key="1">
    <citation type="submission" date="2020-04" db="EMBL/GenBank/DDBJ databases">
        <title>Knoellia sp. isolate from air conditioner.</title>
        <authorList>
            <person name="Chea S."/>
            <person name="Kim D.-U."/>
        </authorList>
    </citation>
    <scope>NUCLEOTIDE SEQUENCE [LARGE SCALE GENOMIC DNA]</scope>
    <source>
        <strain evidence="2 3">DB2414S</strain>
    </source>
</reference>
<feature type="compositionally biased region" description="Low complexity" evidence="1">
    <location>
        <begin position="201"/>
        <end position="219"/>
    </location>
</feature>
<dbReference type="RefSeq" id="WP_171241670.1">
    <property type="nucleotide sequence ID" value="NZ_JABEPQ010000001.1"/>
</dbReference>
<sequence>MSLTATQRTARALLHVAARPLPDDYAEPDAVAVRLSRRDLFTLCREAGLDLGLHAFGRALDEIAALDHTEALRLVRHGGTVTAVVGLLHLDDDVDLAWDDGILVDLDDDSLEEIVEEIPRQPLPLDLLRAPRRAPVGTEPRPVKACAGPCGRERSVDDFTHRANGRPLAKCRECRAAEARDKRATDPRYRDERTERERAYVPRSRYGRPYGPRRGFSLS</sequence>
<evidence type="ECO:0000313" key="3">
    <source>
        <dbReference type="Proteomes" id="UP000588586"/>
    </source>
</evidence>
<protein>
    <submittedName>
        <fullName evidence="2">Uncharacterized protein</fullName>
    </submittedName>
</protein>
<feature type="region of interest" description="Disordered" evidence="1">
    <location>
        <begin position="176"/>
        <end position="219"/>
    </location>
</feature>
<organism evidence="2 3">
    <name type="scientific">Knoellia koreensis</name>
    <dbReference type="NCBI Taxonomy" id="2730921"/>
    <lineage>
        <taxon>Bacteria</taxon>
        <taxon>Bacillati</taxon>
        <taxon>Actinomycetota</taxon>
        <taxon>Actinomycetes</taxon>
        <taxon>Micrococcales</taxon>
        <taxon>Intrasporangiaceae</taxon>
        <taxon>Knoellia</taxon>
    </lineage>
</organism>
<accession>A0A849HIK9</accession>
<gene>
    <name evidence="2" type="ORF">HJG52_00700</name>
</gene>
<evidence type="ECO:0000313" key="2">
    <source>
        <dbReference type="EMBL" id="NNM44527.1"/>
    </source>
</evidence>
<evidence type="ECO:0000256" key="1">
    <source>
        <dbReference type="SAM" id="MobiDB-lite"/>
    </source>
</evidence>
<dbReference type="Proteomes" id="UP000588586">
    <property type="component" value="Unassembled WGS sequence"/>
</dbReference>